<accession>A0ABD1QLL7</accession>
<keyword evidence="3" id="KW-1185">Reference proteome</keyword>
<reference evidence="3" key="1">
    <citation type="submission" date="2024-07" db="EMBL/GenBank/DDBJ databases">
        <title>Two chromosome-level genome assemblies of Korean endemic species Abeliophyllum distichum and Forsythia ovata (Oleaceae).</title>
        <authorList>
            <person name="Jang H."/>
        </authorList>
    </citation>
    <scope>NUCLEOTIDE SEQUENCE [LARGE SCALE GENOMIC DNA]</scope>
</reference>
<dbReference type="PANTHER" id="PTHR31832:SF87">
    <property type="entry name" value="B-BOX ZINC FINGER PROTEIN 20"/>
    <property type="match status" value="1"/>
</dbReference>
<sequence>MFVAKKKLLFSARRMKLHFVKSVTVESIVPISLPANTPVSLFFILPPKIPLPVTFAGREWHYFFVKKIELYLCRECDIPIHKANEYTKNHSRFLLTGIKLSAAAASYQASTSFSTTGSNNANEIFGTHSNVNTSETTSTTLSRVHNNGPDQSASQEGSVSTSSISEYLIETLPGWHVEDLLDPSSPGVFCKIDDQIISPSTNDDEVESNFGTISSKDIPYAVTPNINSLS</sequence>
<proteinExistence type="predicted"/>
<comment type="caution">
    <text evidence="2">The sequence shown here is derived from an EMBL/GenBank/DDBJ whole genome shotgun (WGS) entry which is preliminary data.</text>
</comment>
<protein>
    <submittedName>
        <fullName evidence="2">B-box zinc finger protein 20-like</fullName>
    </submittedName>
</protein>
<evidence type="ECO:0000313" key="3">
    <source>
        <dbReference type="Proteomes" id="UP001604277"/>
    </source>
</evidence>
<feature type="compositionally biased region" description="Low complexity" evidence="1">
    <location>
        <begin position="128"/>
        <end position="142"/>
    </location>
</feature>
<organism evidence="2 3">
    <name type="scientific">Forsythia ovata</name>
    <dbReference type="NCBI Taxonomy" id="205694"/>
    <lineage>
        <taxon>Eukaryota</taxon>
        <taxon>Viridiplantae</taxon>
        <taxon>Streptophyta</taxon>
        <taxon>Embryophyta</taxon>
        <taxon>Tracheophyta</taxon>
        <taxon>Spermatophyta</taxon>
        <taxon>Magnoliopsida</taxon>
        <taxon>eudicotyledons</taxon>
        <taxon>Gunneridae</taxon>
        <taxon>Pentapetalae</taxon>
        <taxon>asterids</taxon>
        <taxon>lamiids</taxon>
        <taxon>Lamiales</taxon>
        <taxon>Oleaceae</taxon>
        <taxon>Forsythieae</taxon>
        <taxon>Forsythia</taxon>
    </lineage>
</organism>
<dbReference type="EMBL" id="JBFOLJ010000014">
    <property type="protein sequence ID" value="KAL2477122.1"/>
    <property type="molecule type" value="Genomic_DNA"/>
</dbReference>
<gene>
    <name evidence="2" type="ORF">Fot_46136</name>
</gene>
<evidence type="ECO:0000256" key="1">
    <source>
        <dbReference type="SAM" id="MobiDB-lite"/>
    </source>
</evidence>
<dbReference type="Proteomes" id="UP001604277">
    <property type="component" value="Unassembled WGS sequence"/>
</dbReference>
<evidence type="ECO:0000313" key="2">
    <source>
        <dbReference type="EMBL" id="KAL2477122.1"/>
    </source>
</evidence>
<dbReference type="InterPro" id="IPR051979">
    <property type="entry name" value="B-box_zinc_finger"/>
</dbReference>
<dbReference type="PANTHER" id="PTHR31832">
    <property type="entry name" value="B-BOX ZINC FINGER PROTEIN 22"/>
    <property type="match status" value="1"/>
</dbReference>
<feature type="region of interest" description="Disordered" evidence="1">
    <location>
        <begin position="128"/>
        <end position="159"/>
    </location>
</feature>
<name>A0ABD1QLL7_9LAMI</name>
<feature type="compositionally biased region" description="Polar residues" evidence="1">
    <location>
        <begin position="143"/>
        <end position="159"/>
    </location>
</feature>
<dbReference type="AlphaFoldDB" id="A0ABD1QLL7"/>